<keyword evidence="4" id="KW-1185">Reference proteome</keyword>
<protein>
    <submittedName>
        <fullName evidence="3">GGDEF domain protein</fullName>
    </submittedName>
</protein>
<dbReference type="PROSITE" id="PS50887">
    <property type="entry name" value="GGDEF"/>
    <property type="match status" value="1"/>
</dbReference>
<dbReference type="NCBIfam" id="TIGR00254">
    <property type="entry name" value="GGDEF"/>
    <property type="match status" value="1"/>
</dbReference>
<dbReference type="CDD" id="cd00130">
    <property type="entry name" value="PAS"/>
    <property type="match status" value="1"/>
</dbReference>
<dbReference type="Gene3D" id="3.30.70.270">
    <property type="match status" value="1"/>
</dbReference>
<feature type="domain" description="EAL" evidence="1">
    <location>
        <begin position="336"/>
        <end position="592"/>
    </location>
</feature>
<dbReference type="SMART" id="SM00267">
    <property type="entry name" value="GGDEF"/>
    <property type="match status" value="1"/>
</dbReference>
<dbReference type="InterPro" id="IPR043128">
    <property type="entry name" value="Rev_trsase/Diguanyl_cyclase"/>
</dbReference>
<dbReference type="InterPro" id="IPR000014">
    <property type="entry name" value="PAS"/>
</dbReference>
<dbReference type="InterPro" id="IPR000160">
    <property type="entry name" value="GGDEF_dom"/>
</dbReference>
<dbReference type="CDD" id="cd01949">
    <property type="entry name" value="GGDEF"/>
    <property type="match status" value="1"/>
</dbReference>
<dbReference type="SUPFAM" id="SSF141868">
    <property type="entry name" value="EAL domain-like"/>
    <property type="match status" value="1"/>
</dbReference>
<dbReference type="Pfam" id="PF08448">
    <property type="entry name" value="PAS_4"/>
    <property type="match status" value="1"/>
</dbReference>
<name>C4XMU6_SOLM1</name>
<dbReference type="PROSITE" id="PS50883">
    <property type="entry name" value="EAL"/>
    <property type="match status" value="1"/>
</dbReference>
<dbReference type="AlphaFoldDB" id="C4XMU6"/>
<dbReference type="InterPro" id="IPR013656">
    <property type="entry name" value="PAS_4"/>
</dbReference>
<dbReference type="Gene3D" id="3.20.20.450">
    <property type="entry name" value="EAL domain"/>
    <property type="match status" value="1"/>
</dbReference>
<organism evidence="3 4">
    <name type="scientific">Solidesulfovibrio magneticus (strain ATCC 700980 / DSM 13731 / RS-1)</name>
    <name type="common">Desulfovibrio magneticus</name>
    <dbReference type="NCBI Taxonomy" id="573370"/>
    <lineage>
        <taxon>Bacteria</taxon>
        <taxon>Pseudomonadati</taxon>
        <taxon>Thermodesulfobacteriota</taxon>
        <taxon>Desulfovibrionia</taxon>
        <taxon>Desulfovibrionales</taxon>
        <taxon>Desulfovibrionaceae</taxon>
        <taxon>Solidesulfovibrio</taxon>
    </lineage>
</organism>
<dbReference type="Pfam" id="PF00563">
    <property type="entry name" value="EAL"/>
    <property type="match status" value="1"/>
</dbReference>
<dbReference type="InterPro" id="IPR029787">
    <property type="entry name" value="Nucleotide_cyclase"/>
</dbReference>
<accession>C4XMU6</accession>
<dbReference type="InterPro" id="IPR035919">
    <property type="entry name" value="EAL_sf"/>
</dbReference>
<dbReference type="PANTHER" id="PTHR44757">
    <property type="entry name" value="DIGUANYLATE CYCLASE DGCP"/>
    <property type="match status" value="1"/>
</dbReference>
<evidence type="ECO:0000313" key="3">
    <source>
        <dbReference type="EMBL" id="BAH74887.1"/>
    </source>
</evidence>
<evidence type="ECO:0000313" key="4">
    <source>
        <dbReference type="Proteomes" id="UP000009071"/>
    </source>
</evidence>
<evidence type="ECO:0000259" key="1">
    <source>
        <dbReference type="PROSITE" id="PS50883"/>
    </source>
</evidence>
<dbReference type="PANTHER" id="PTHR44757:SF2">
    <property type="entry name" value="BIOFILM ARCHITECTURE MAINTENANCE PROTEIN MBAA"/>
    <property type="match status" value="1"/>
</dbReference>
<dbReference type="Proteomes" id="UP000009071">
    <property type="component" value="Chromosome"/>
</dbReference>
<dbReference type="SMART" id="SM00091">
    <property type="entry name" value="PAS"/>
    <property type="match status" value="1"/>
</dbReference>
<proteinExistence type="predicted"/>
<dbReference type="STRING" id="573370.DMR_13960"/>
<gene>
    <name evidence="3" type="ordered locus">DMR_13960</name>
</gene>
<dbReference type="KEGG" id="dma:DMR_13960"/>
<dbReference type="SUPFAM" id="SSF55785">
    <property type="entry name" value="PYP-like sensor domain (PAS domain)"/>
    <property type="match status" value="1"/>
</dbReference>
<dbReference type="HOGENOM" id="CLU_000445_70_50_7"/>
<dbReference type="SMART" id="SM00052">
    <property type="entry name" value="EAL"/>
    <property type="match status" value="1"/>
</dbReference>
<evidence type="ECO:0000259" key="2">
    <source>
        <dbReference type="PROSITE" id="PS50887"/>
    </source>
</evidence>
<dbReference type="FunFam" id="3.20.20.450:FF:000001">
    <property type="entry name" value="Cyclic di-GMP phosphodiesterase yahA"/>
    <property type="match status" value="1"/>
</dbReference>
<dbReference type="SUPFAM" id="SSF55073">
    <property type="entry name" value="Nucleotide cyclase"/>
    <property type="match status" value="1"/>
</dbReference>
<feature type="domain" description="GGDEF" evidence="2">
    <location>
        <begin position="194"/>
        <end position="327"/>
    </location>
</feature>
<dbReference type="InterPro" id="IPR035965">
    <property type="entry name" value="PAS-like_dom_sf"/>
</dbReference>
<sequence>MDLGFDAKRQNPYNYRTGSGFSVKPFAKTSLRAMLPDIQNLLESLPSHAALLDGDGRIRFANASCLELLRDLDPSAAVGSPFADSCVKLLPETVSAAVREGLAAVLDGRLPRYEMDLPCGPSGSQIWRALCFTPLRGPTSGAVATLTDISRQKQLEEHILHDAFHDTLTGLFNRALFINRLDQAIKRLRRNPDALYAVLYLDMDRFKLVNKTFGHVTGDRLLMVIANRLQKQLRELDTLARFGGDEFAILIEDISGLDEASTMAENVLRQLAQPFRLKKQEIFVTCSLGVVVGSAAYEHPDQVLRDADNAMYSSKEHGGDHYTVFDAGMRVLTQRRMEMELALRQAMESGEITVHYQPIVSLATGDVTGLEALARWQHPRQGFIPPSEFIPIAEESGLINELGALILRQSCRRLVELGRENPEGEKLSVSVNISGRQFKRPDFVQEVAGILAETGIDASRVKLELTESVLMDDADEAVRAIKNLKALGVKVVIDDFGTGYSSLSYIQRFPFDSLKVDRSFVGNMNEAEQNMEIVRAIIAMAHKLGLEVVAEGVELAEHKAALSELRCESAQGFFFSRAVPGEELGELMRRNWKPDPGPTVS</sequence>
<dbReference type="InterPro" id="IPR001633">
    <property type="entry name" value="EAL_dom"/>
</dbReference>
<dbReference type="eggNOG" id="COG5001">
    <property type="taxonomic scope" value="Bacteria"/>
</dbReference>
<reference evidence="3 4" key="1">
    <citation type="journal article" date="2009" name="Genome Res.">
        <title>Whole genome sequence of Desulfovibrio magneticus strain RS-1 revealed common gene clusters in magnetotactic bacteria.</title>
        <authorList>
            <person name="Nakazawa H."/>
            <person name="Arakaki A."/>
            <person name="Narita-Yamada S."/>
            <person name="Yashiro I."/>
            <person name="Jinno K."/>
            <person name="Aoki N."/>
            <person name="Tsuruyama A."/>
            <person name="Okamura Y."/>
            <person name="Tanikawa S."/>
            <person name="Fujita N."/>
            <person name="Takeyama H."/>
            <person name="Matsunaga T."/>
        </authorList>
    </citation>
    <scope>NUCLEOTIDE SEQUENCE [LARGE SCALE GENOMIC DNA]</scope>
    <source>
        <strain evidence="4">ATCC 700980 / DSM 13731 / RS-1</strain>
    </source>
</reference>
<dbReference type="EMBL" id="AP010904">
    <property type="protein sequence ID" value="BAH74887.1"/>
    <property type="molecule type" value="Genomic_DNA"/>
</dbReference>
<dbReference type="CDD" id="cd01948">
    <property type="entry name" value="EAL"/>
    <property type="match status" value="1"/>
</dbReference>
<dbReference type="InterPro" id="IPR052155">
    <property type="entry name" value="Biofilm_reg_signaling"/>
</dbReference>
<dbReference type="Pfam" id="PF00990">
    <property type="entry name" value="GGDEF"/>
    <property type="match status" value="1"/>
</dbReference>
<dbReference type="Gene3D" id="3.30.450.20">
    <property type="entry name" value="PAS domain"/>
    <property type="match status" value="1"/>
</dbReference>